<name>A0A1B0AZH7_9MUSC</name>
<dbReference type="PANTHER" id="PTHR43142:SF1">
    <property type="entry name" value="CARBOXYLIC ESTER HYDROLASE"/>
    <property type="match status" value="1"/>
</dbReference>
<evidence type="ECO:0000256" key="3">
    <source>
        <dbReference type="ARBA" id="ARBA00022801"/>
    </source>
</evidence>
<dbReference type="PROSITE" id="PS00122">
    <property type="entry name" value="CARBOXYLESTERASE_B_1"/>
    <property type="match status" value="1"/>
</dbReference>
<accession>A0A1B0AZH7</accession>
<dbReference type="InterPro" id="IPR019826">
    <property type="entry name" value="Carboxylesterase_B_AS"/>
</dbReference>
<comment type="similarity">
    <text evidence="1 6">Belongs to the type-B carboxylesterase/lipase family.</text>
</comment>
<dbReference type="EMBL" id="JXJN01006294">
    <property type="status" value="NOT_ANNOTATED_CDS"/>
    <property type="molecule type" value="Genomic_DNA"/>
</dbReference>
<evidence type="ECO:0000256" key="4">
    <source>
        <dbReference type="ARBA" id="ARBA00023157"/>
    </source>
</evidence>
<dbReference type="AlphaFoldDB" id="A0A1B0AZH7"/>
<sequence length="486" mass="54794">MSRHLTASFSHFENLRVVQFNAYSLVKHLKSAIKHFHLTNSKKRTSLVMQSGTTDEILEISQGSIKGRKCASLYDQIYYSFEGIPYAEPPVGSLRFKSPVPAGGWSNVRNCTEFKVKPMQKNNMGIIEGSEDCLYLNVYSKDIKSLEKLPVMVWIYGGGFSTGSCIKDKFGPDYLMHEDVVVVTFNYRVSVLGFLSLCDPALKVPGNAGLKDQVLALEWVRKNIVHFGGDPNNITLFGESAGAASIHYLLSTERTRHMFHKAICMSGCMLNNWAFSYDAPVLSCLVACSKGYKGPKDNEKLVLEFLQHLPANELIDVDAINEEVRARGYLYAFMPSFETYEAEDSIITQPLWLSMKTAWGNEIPVVIGGTSFEGLLMYPRLKKRPEMMSRLAQQPEKLLPADISLFGKRKQVKCLSETLKETHFGDKELNEKNILLFLDILIIRQIFDLRNRFQIHGYKVKVAKNGLIELGNRVKPTSCQSGGHYN</sequence>
<dbReference type="EnsemblMetazoa" id="GPPI013861-RA">
    <property type="protein sequence ID" value="GPPI013861-PA"/>
    <property type="gene ID" value="GPPI013861"/>
</dbReference>
<keyword evidence="5" id="KW-0325">Glycoprotein</keyword>
<dbReference type="VEuPathDB" id="VectorBase:GPPI013861"/>
<dbReference type="InterPro" id="IPR029058">
    <property type="entry name" value="AB_hydrolase_fold"/>
</dbReference>
<keyword evidence="4" id="KW-1015">Disulfide bond</keyword>
<keyword evidence="3 6" id="KW-0378">Hydrolase</keyword>
<feature type="domain" description="Carboxylesterase type B" evidence="7">
    <location>
        <begin position="55"/>
        <end position="430"/>
    </location>
</feature>
<evidence type="ECO:0000256" key="2">
    <source>
        <dbReference type="ARBA" id="ARBA00022487"/>
    </source>
</evidence>
<protein>
    <recommendedName>
        <fullName evidence="6">Carboxylic ester hydrolase</fullName>
        <ecNumber evidence="6">3.1.1.-</ecNumber>
    </recommendedName>
</protein>
<dbReference type="STRING" id="67801.A0A1B0AZH7"/>
<evidence type="ECO:0000256" key="6">
    <source>
        <dbReference type="RuleBase" id="RU361235"/>
    </source>
</evidence>
<reference evidence="9" key="1">
    <citation type="submission" date="2015-01" db="EMBL/GenBank/DDBJ databases">
        <authorList>
            <person name="Aksoy S."/>
            <person name="Warren W."/>
            <person name="Wilson R.K."/>
        </authorList>
    </citation>
    <scope>NUCLEOTIDE SEQUENCE [LARGE SCALE GENOMIC DNA]</scope>
    <source>
        <strain evidence="9">IAEA</strain>
    </source>
</reference>
<dbReference type="Gene3D" id="3.40.50.1820">
    <property type="entry name" value="alpha/beta hydrolase"/>
    <property type="match status" value="1"/>
</dbReference>
<organism evidence="8 9">
    <name type="scientific">Glossina palpalis gambiensis</name>
    <dbReference type="NCBI Taxonomy" id="67801"/>
    <lineage>
        <taxon>Eukaryota</taxon>
        <taxon>Metazoa</taxon>
        <taxon>Ecdysozoa</taxon>
        <taxon>Arthropoda</taxon>
        <taxon>Hexapoda</taxon>
        <taxon>Insecta</taxon>
        <taxon>Pterygota</taxon>
        <taxon>Neoptera</taxon>
        <taxon>Endopterygota</taxon>
        <taxon>Diptera</taxon>
        <taxon>Brachycera</taxon>
        <taxon>Muscomorpha</taxon>
        <taxon>Hippoboscoidea</taxon>
        <taxon>Glossinidae</taxon>
        <taxon>Glossina</taxon>
    </lineage>
</organism>
<dbReference type="SUPFAM" id="SSF53474">
    <property type="entry name" value="alpha/beta-Hydrolases"/>
    <property type="match status" value="1"/>
</dbReference>
<evidence type="ECO:0000313" key="8">
    <source>
        <dbReference type="EnsemblMetazoa" id="GPPI013861-PA"/>
    </source>
</evidence>
<evidence type="ECO:0000256" key="5">
    <source>
        <dbReference type="ARBA" id="ARBA00023180"/>
    </source>
</evidence>
<dbReference type="Pfam" id="PF00135">
    <property type="entry name" value="COesterase"/>
    <property type="match status" value="1"/>
</dbReference>
<dbReference type="EC" id="3.1.1.-" evidence="6"/>
<evidence type="ECO:0000259" key="7">
    <source>
        <dbReference type="Pfam" id="PF00135"/>
    </source>
</evidence>
<keyword evidence="2" id="KW-0719">Serine esterase</keyword>
<dbReference type="PANTHER" id="PTHR43142">
    <property type="entry name" value="CARBOXYLIC ESTER HYDROLASE"/>
    <property type="match status" value="1"/>
</dbReference>
<evidence type="ECO:0000256" key="1">
    <source>
        <dbReference type="ARBA" id="ARBA00005964"/>
    </source>
</evidence>
<dbReference type="Proteomes" id="UP000092460">
    <property type="component" value="Unassembled WGS sequence"/>
</dbReference>
<dbReference type="InterPro" id="IPR002018">
    <property type="entry name" value="CarbesteraseB"/>
</dbReference>
<evidence type="ECO:0000313" key="9">
    <source>
        <dbReference type="Proteomes" id="UP000092460"/>
    </source>
</evidence>
<reference evidence="8" key="2">
    <citation type="submission" date="2020-05" db="UniProtKB">
        <authorList>
            <consortium name="EnsemblMetazoa"/>
        </authorList>
    </citation>
    <scope>IDENTIFICATION</scope>
    <source>
        <strain evidence="8">IAEA</strain>
    </source>
</reference>
<keyword evidence="9" id="KW-1185">Reference proteome</keyword>
<proteinExistence type="inferred from homology"/>
<dbReference type="GO" id="GO:0052689">
    <property type="term" value="F:carboxylic ester hydrolase activity"/>
    <property type="evidence" value="ECO:0007669"/>
    <property type="project" value="UniProtKB-KW"/>
</dbReference>